<dbReference type="InterPro" id="IPR057670">
    <property type="entry name" value="SH3_retrovirus"/>
</dbReference>
<keyword evidence="3" id="KW-1185">Reference proteome</keyword>
<sequence>MVLGAGLSLSSWAEAINTTCYTQNQCFCYILNLRDQRSKFDAKADERVFLGYSSISKAFIVINLSRKIVEETILVAFDEDPFIHDRVDHHSLILNEFTFSPLDPIIELLSNEFDPIVPNVDQLISSQLIPVDQHVVHEEADSSNQ</sequence>
<proteinExistence type="predicted"/>
<dbReference type="AlphaFoldDB" id="A0A9R1WF11"/>
<evidence type="ECO:0000259" key="1">
    <source>
        <dbReference type="Pfam" id="PF25597"/>
    </source>
</evidence>
<name>A0A9R1WF11_LACSA</name>
<dbReference type="Pfam" id="PF25597">
    <property type="entry name" value="SH3_retrovirus"/>
    <property type="match status" value="1"/>
</dbReference>
<evidence type="ECO:0000313" key="2">
    <source>
        <dbReference type="EMBL" id="KAJ0221321.1"/>
    </source>
</evidence>
<feature type="domain" description="Retroviral polymerase SH3-like" evidence="1">
    <location>
        <begin position="26"/>
        <end position="82"/>
    </location>
</feature>
<dbReference type="EMBL" id="NBSK02000002">
    <property type="protein sequence ID" value="KAJ0221321.1"/>
    <property type="molecule type" value="Genomic_DNA"/>
</dbReference>
<reference evidence="2 3" key="1">
    <citation type="journal article" date="2017" name="Nat. Commun.">
        <title>Genome assembly with in vitro proximity ligation data and whole-genome triplication in lettuce.</title>
        <authorList>
            <person name="Reyes-Chin-Wo S."/>
            <person name="Wang Z."/>
            <person name="Yang X."/>
            <person name="Kozik A."/>
            <person name="Arikit S."/>
            <person name="Song C."/>
            <person name="Xia L."/>
            <person name="Froenicke L."/>
            <person name="Lavelle D.O."/>
            <person name="Truco M.J."/>
            <person name="Xia R."/>
            <person name="Zhu S."/>
            <person name="Xu C."/>
            <person name="Xu H."/>
            <person name="Xu X."/>
            <person name="Cox K."/>
            <person name="Korf I."/>
            <person name="Meyers B.C."/>
            <person name="Michelmore R.W."/>
        </authorList>
    </citation>
    <scope>NUCLEOTIDE SEQUENCE [LARGE SCALE GENOMIC DNA]</scope>
    <source>
        <strain evidence="3">cv. Salinas</strain>
        <tissue evidence="2">Seedlings</tissue>
    </source>
</reference>
<comment type="caution">
    <text evidence="2">The sequence shown here is derived from an EMBL/GenBank/DDBJ whole genome shotgun (WGS) entry which is preliminary data.</text>
</comment>
<organism evidence="2 3">
    <name type="scientific">Lactuca sativa</name>
    <name type="common">Garden lettuce</name>
    <dbReference type="NCBI Taxonomy" id="4236"/>
    <lineage>
        <taxon>Eukaryota</taxon>
        <taxon>Viridiplantae</taxon>
        <taxon>Streptophyta</taxon>
        <taxon>Embryophyta</taxon>
        <taxon>Tracheophyta</taxon>
        <taxon>Spermatophyta</taxon>
        <taxon>Magnoliopsida</taxon>
        <taxon>eudicotyledons</taxon>
        <taxon>Gunneridae</taxon>
        <taxon>Pentapetalae</taxon>
        <taxon>asterids</taxon>
        <taxon>campanulids</taxon>
        <taxon>Asterales</taxon>
        <taxon>Asteraceae</taxon>
        <taxon>Cichorioideae</taxon>
        <taxon>Cichorieae</taxon>
        <taxon>Lactucinae</taxon>
        <taxon>Lactuca</taxon>
    </lineage>
</organism>
<accession>A0A9R1WF11</accession>
<protein>
    <recommendedName>
        <fullName evidence="1">Retroviral polymerase SH3-like domain-containing protein</fullName>
    </recommendedName>
</protein>
<gene>
    <name evidence="2" type="ORF">LSAT_V11C200083760</name>
</gene>
<dbReference type="Proteomes" id="UP000235145">
    <property type="component" value="Unassembled WGS sequence"/>
</dbReference>
<evidence type="ECO:0000313" key="3">
    <source>
        <dbReference type="Proteomes" id="UP000235145"/>
    </source>
</evidence>